<comment type="caution">
    <text evidence="1">The sequence shown here is derived from an EMBL/GenBank/DDBJ whole genome shotgun (WGS) entry which is preliminary data.</text>
</comment>
<reference evidence="1 2" key="2">
    <citation type="journal article" date="2022" name="Mol. Ecol. Resour.">
        <title>The genomes of chicory, endive, great burdock and yacon provide insights into Asteraceae paleo-polyploidization history and plant inulin production.</title>
        <authorList>
            <person name="Fan W."/>
            <person name="Wang S."/>
            <person name="Wang H."/>
            <person name="Wang A."/>
            <person name="Jiang F."/>
            <person name="Liu H."/>
            <person name="Zhao H."/>
            <person name="Xu D."/>
            <person name="Zhang Y."/>
        </authorList>
    </citation>
    <scope>NUCLEOTIDE SEQUENCE [LARGE SCALE GENOMIC DNA]</scope>
    <source>
        <strain evidence="2">cv. Niubang</strain>
    </source>
</reference>
<accession>A0ACB9DJT8</accession>
<dbReference type="Proteomes" id="UP001055879">
    <property type="component" value="Linkage Group LG03"/>
</dbReference>
<proteinExistence type="predicted"/>
<keyword evidence="2" id="KW-1185">Reference proteome</keyword>
<dbReference type="EMBL" id="CM042049">
    <property type="protein sequence ID" value="KAI3746721.1"/>
    <property type="molecule type" value="Genomic_DNA"/>
</dbReference>
<protein>
    <submittedName>
        <fullName evidence="1">Uncharacterized protein</fullName>
    </submittedName>
</protein>
<organism evidence="1 2">
    <name type="scientific">Arctium lappa</name>
    <name type="common">Greater burdock</name>
    <name type="synonym">Lappa major</name>
    <dbReference type="NCBI Taxonomy" id="4217"/>
    <lineage>
        <taxon>Eukaryota</taxon>
        <taxon>Viridiplantae</taxon>
        <taxon>Streptophyta</taxon>
        <taxon>Embryophyta</taxon>
        <taxon>Tracheophyta</taxon>
        <taxon>Spermatophyta</taxon>
        <taxon>Magnoliopsida</taxon>
        <taxon>eudicotyledons</taxon>
        <taxon>Gunneridae</taxon>
        <taxon>Pentapetalae</taxon>
        <taxon>asterids</taxon>
        <taxon>campanulids</taxon>
        <taxon>Asterales</taxon>
        <taxon>Asteraceae</taxon>
        <taxon>Carduoideae</taxon>
        <taxon>Cardueae</taxon>
        <taxon>Arctiinae</taxon>
        <taxon>Arctium</taxon>
    </lineage>
</organism>
<evidence type="ECO:0000313" key="1">
    <source>
        <dbReference type="EMBL" id="KAI3746721.1"/>
    </source>
</evidence>
<reference evidence="2" key="1">
    <citation type="journal article" date="2022" name="Mol. Ecol. Resour.">
        <title>The genomes of chicory, endive, great burdock and yacon provide insights into Asteraceae palaeo-polyploidization history and plant inulin production.</title>
        <authorList>
            <person name="Fan W."/>
            <person name="Wang S."/>
            <person name="Wang H."/>
            <person name="Wang A."/>
            <person name="Jiang F."/>
            <person name="Liu H."/>
            <person name="Zhao H."/>
            <person name="Xu D."/>
            <person name="Zhang Y."/>
        </authorList>
    </citation>
    <scope>NUCLEOTIDE SEQUENCE [LARGE SCALE GENOMIC DNA]</scope>
    <source>
        <strain evidence="2">cv. Niubang</strain>
    </source>
</reference>
<evidence type="ECO:0000313" key="2">
    <source>
        <dbReference type="Proteomes" id="UP001055879"/>
    </source>
</evidence>
<name>A0ACB9DJT8_ARCLA</name>
<sequence length="120" mass="13375">MLLVHLLSHGTPEDAGLIAILHQQSESRAFQEEVRAGFRNLTAKLDSISTEFQSSISSLSNRVKVLEDTCRTQVGSSKRPHNDCDDPDHHEGEKHQHLNDTTARTETSQTDIQSGNAQER</sequence>
<gene>
    <name evidence="1" type="ORF">L6452_09160</name>
</gene>